<organism evidence="1 2">
    <name type="scientific">Centaurea solstitialis</name>
    <name type="common">yellow star-thistle</name>
    <dbReference type="NCBI Taxonomy" id="347529"/>
    <lineage>
        <taxon>Eukaryota</taxon>
        <taxon>Viridiplantae</taxon>
        <taxon>Streptophyta</taxon>
        <taxon>Embryophyta</taxon>
        <taxon>Tracheophyta</taxon>
        <taxon>Spermatophyta</taxon>
        <taxon>Magnoliopsida</taxon>
        <taxon>eudicotyledons</taxon>
        <taxon>Gunneridae</taxon>
        <taxon>Pentapetalae</taxon>
        <taxon>asterids</taxon>
        <taxon>campanulids</taxon>
        <taxon>Asterales</taxon>
        <taxon>Asteraceae</taxon>
        <taxon>Carduoideae</taxon>
        <taxon>Cardueae</taxon>
        <taxon>Centaureinae</taxon>
        <taxon>Centaurea</taxon>
    </lineage>
</organism>
<comment type="caution">
    <text evidence="1">The sequence shown here is derived from an EMBL/GenBank/DDBJ whole genome shotgun (WGS) entry which is preliminary data.</text>
</comment>
<name>A0AA38T5R9_9ASTR</name>
<dbReference type="AlphaFoldDB" id="A0AA38T5R9"/>
<dbReference type="Proteomes" id="UP001172457">
    <property type="component" value="Chromosome 5"/>
</dbReference>
<protein>
    <submittedName>
        <fullName evidence="1">Uncharacterized protein</fullName>
    </submittedName>
</protein>
<proteinExistence type="predicted"/>
<keyword evidence="2" id="KW-1185">Reference proteome</keyword>
<reference evidence="1" key="1">
    <citation type="submission" date="2023-03" db="EMBL/GenBank/DDBJ databases">
        <title>Chromosome-scale reference genome and RAD-based genetic map of yellow starthistle (Centaurea solstitialis) reveal putative structural variation and QTLs associated with invader traits.</title>
        <authorList>
            <person name="Reatini B."/>
            <person name="Cang F.A."/>
            <person name="Jiang Q."/>
            <person name="Mckibben M.T.W."/>
            <person name="Barker M.S."/>
            <person name="Rieseberg L.H."/>
            <person name="Dlugosch K.M."/>
        </authorList>
    </citation>
    <scope>NUCLEOTIDE SEQUENCE</scope>
    <source>
        <strain evidence="1">CAN-66</strain>
        <tissue evidence="1">Leaf</tissue>
    </source>
</reference>
<gene>
    <name evidence="1" type="ORF">OSB04_021148</name>
</gene>
<sequence>MLQPRYTVDIKSKFKITDLLRLGYFLGLEVKQTKEGVLLLEQKYVVALPKQFGTMKCKAVATPMSVNEKLVTDGGTGMAIAKKRYKSLINNLGLLEAINNAISSTKVKYVAPTTTTYHVGWLKRLLADVNQNQLHDT</sequence>
<accession>A0AA38T5R9</accession>
<evidence type="ECO:0000313" key="2">
    <source>
        <dbReference type="Proteomes" id="UP001172457"/>
    </source>
</evidence>
<dbReference type="EMBL" id="JARYMX010000005">
    <property type="protein sequence ID" value="KAJ9548605.1"/>
    <property type="molecule type" value="Genomic_DNA"/>
</dbReference>
<evidence type="ECO:0000313" key="1">
    <source>
        <dbReference type="EMBL" id="KAJ9548605.1"/>
    </source>
</evidence>